<evidence type="ECO:0000313" key="3">
    <source>
        <dbReference type="Proteomes" id="UP000783253"/>
    </source>
</evidence>
<feature type="compositionally biased region" description="Acidic residues" evidence="1">
    <location>
        <begin position="11"/>
        <end position="22"/>
    </location>
</feature>
<keyword evidence="3" id="KW-1185">Reference proteome</keyword>
<proteinExistence type="predicted"/>
<evidence type="ECO:0008006" key="4">
    <source>
        <dbReference type="Google" id="ProtNLM"/>
    </source>
</evidence>
<feature type="region of interest" description="Disordered" evidence="1">
    <location>
        <begin position="1"/>
        <end position="41"/>
    </location>
</feature>
<name>A0ABS7IZL4_9SPHN</name>
<reference evidence="2 3" key="1">
    <citation type="submission" date="2021-08" db="EMBL/GenBank/DDBJ databases">
        <title>Comparative Genomics Analysis of the Genus Qipengyuania Reveals Extensive Genetic Diversity and Metabolic Versatility, Including the Description of Fifteen Novel Species.</title>
        <authorList>
            <person name="Liu Y."/>
        </authorList>
    </citation>
    <scope>NUCLEOTIDE SEQUENCE [LARGE SCALE GENOMIC DNA]</scope>
    <source>
        <strain evidence="2 3">1NDH17</strain>
    </source>
</reference>
<dbReference type="EMBL" id="JAIGNK010000003">
    <property type="protein sequence ID" value="MBX7458504.1"/>
    <property type="molecule type" value="Genomic_DNA"/>
</dbReference>
<evidence type="ECO:0000313" key="2">
    <source>
        <dbReference type="EMBL" id="MBX7458504.1"/>
    </source>
</evidence>
<protein>
    <recommendedName>
        <fullName evidence="4">DUF995 domain-containing protein</fullName>
    </recommendedName>
</protein>
<gene>
    <name evidence="2" type="ORF">K3152_09620</name>
</gene>
<dbReference type="RefSeq" id="WP_221573910.1">
    <property type="nucleotide sequence ID" value="NZ_JAIGNK010000003.1"/>
</dbReference>
<accession>A0ABS7IZL4</accession>
<evidence type="ECO:0000256" key="1">
    <source>
        <dbReference type="SAM" id="MobiDB-lite"/>
    </source>
</evidence>
<dbReference type="Proteomes" id="UP000783253">
    <property type="component" value="Unassembled WGS sequence"/>
</dbReference>
<comment type="caution">
    <text evidence="2">The sequence shown here is derived from an EMBL/GenBank/DDBJ whole genome shotgun (WGS) entry which is preliminary data.</text>
</comment>
<sequence>MVLGLSACTPVEEDPGGDEEAASTEPSDSPSGKPAPDTFTGTAWRVMAEDGARYVTMLDEDGTYRDLRNGDPWQEGDWTYADGPGGKQLCLKPDHEDGLERCWQPGRMKGDTMIATGPGERRIELTRVEYTVPEVQEEGEETE</sequence>
<organism evidence="2 3">
    <name type="scientific">Qipengyuania polymorpha</name>
    <dbReference type="NCBI Taxonomy" id="2867234"/>
    <lineage>
        <taxon>Bacteria</taxon>
        <taxon>Pseudomonadati</taxon>
        <taxon>Pseudomonadota</taxon>
        <taxon>Alphaproteobacteria</taxon>
        <taxon>Sphingomonadales</taxon>
        <taxon>Erythrobacteraceae</taxon>
        <taxon>Qipengyuania</taxon>
    </lineage>
</organism>